<protein>
    <submittedName>
        <fullName evidence="3">Phosphoglycerate mutase</fullName>
    </submittedName>
</protein>
<feature type="binding site" evidence="2">
    <location>
        <position position="121"/>
    </location>
    <ligand>
        <name>substrate</name>
    </ligand>
</feature>
<gene>
    <name evidence="3" type="ORF">AEAE_0328</name>
</gene>
<name>A0A261F9L6_9BIFI</name>
<dbReference type="InterPro" id="IPR013078">
    <property type="entry name" value="His_Pase_superF_clade-1"/>
</dbReference>
<feature type="binding site" evidence="2">
    <location>
        <begin position="60"/>
        <end position="67"/>
    </location>
    <ligand>
        <name>substrate</name>
    </ligand>
</feature>
<organism evidence="3 4">
    <name type="scientific">Aeriscardovia aeriphila</name>
    <dbReference type="NCBI Taxonomy" id="218139"/>
    <lineage>
        <taxon>Bacteria</taxon>
        <taxon>Bacillati</taxon>
        <taxon>Actinomycetota</taxon>
        <taxon>Actinomycetes</taxon>
        <taxon>Bifidobacteriales</taxon>
        <taxon>Bifidobacteriaceae</taxon>
        <taxon>Aeriscardovia</taxon>
    </lineage>
</organism>
<dbReference type="Proteomes" id="UP000228976">
    <property type="component" value="Unassembled WGS sequence"/>
</dbReference>
<dbReference type="SMART" id="SM00855">
    <property type="entry name" value="PGAM"/>
    <property type="match status" value="1"/>
</dbReference>
<dbReference type="InterPro" id="IPR029033">
    <property type="entry name" value="His_PPase_superfam"/>
</dbReference>
<dbReference type="PANTHER" id="PTHR48100:SF1">
    <property type="entry name" value="HISTIDINE PHOSPHATASE FAMILY PROTEIN-RELATED"/>
    <property type="match status" value="1"/>
</dbReference>
<evidence type="ECO:0000313" key="4">
    <source>
        <dbReference type="Proteomes" id="UP000228976"/>
    </source>
</evidence>
<keyword evidence="4" id="KW-1185">Reference proteome</keyword>
<feature type="active site" description="Tele-phosphohistidine intermediate" evidence="1">
    <location>
        <position position="61"/>
    </location>
</feature>
<dbReference type="InterPro" id="IPR050275">
    <property type="entry name" value="PGM_Phosphatase"/>
</dbReference>
<feature type="active site" description="Proton donor/acceptor" evidence="1">
    <location>
        <position position="145"/>
    </location>
</feature>
<sequence>MNDPDIIHDYVEPAAGQYLIAPLQGYSVQDDRNLTPRTDADLVWHTNSREQLARRVIFVRHGRTHYNAVHRIQGMVDIPLDAKGMWQVTETGKELRRLYVDTDEAREHGIKQFVLASDLTRAAQTAHAFADPLGLDVHFDTRVRERYFGEWEAKSQKELMENHPQDFRGWLEGKGSELKHGAESKQHTGARGAEAVNDWAHKLDSSTDLYVFSHGSLIAQTIQYLLGKGTDGVYEALGSMRNAYWAILEPVVRSDGSYRWRLLEFNHAPRIAEQGNWNGEMTPSGLS</sequence>
<dbReference type="EMBL" id="MWWU01000002">
    <property type="protein sequence ID" value="OZG55840.1"/>
    <property type="molecule type" value="Genomic_DNA"/>
</dbReference>
<dbReference type="CDD" id="cd07067">
    <property type="entry name" value="HP_PGM_like"/>
    <property type="match status" value="1"/>
</dbReference>
<evidence type="ECO:0000256" key="2">
    <source>
        <dbReference type="PIRSR" id="PIRSR613078-2"/>
    </source>
</evidence>
<dbReference type="GO" id="GO:0005737">
    <property type="term" value="C:cytoplasm"/>
    <property type="evidence" value="ECO:0007669"/>
    <property type="project" value="TreeGrafter"/>
</dbReference>
<evidence type="ECO:0000313" key="3">
    <source>
        <dbReference type="EMBL" id="OZG55840.1"/>
    </source>
</evidence>
<accession>A0A261F9L6</accession>
<reference evidence="3 4" key="1">
    <citation type="journal article" date="2017" name="BMC Genomics">
        <title>Comparative genomic and phylogenomic analyses of the Bifidobacteriaceae family.</title>
        <authorList>
            <person name="Lugli G.A."/>
            <person name="Milani C."/>
            <person name="Turroni F."/>
            <person name="Duranti S."/>
            <person name="Mancabelli L."/>
            <person name="Mangifesta M."/>
            <person name="Ferrario C."/>
            <person name="Modesto M."/>
            <person name="Mattarelli P."/>
            <person name="Jiri K."/>
            <person name="van Sinderen D."/>
            <person name="Ventura M."/>
        </authorList>
    </citation>
    <scope>NUCLEOTIDE SEQUENCE [LARGE SCALE GENOMIC DNA]</scope>
    <source>
        <strain evidence="3 4">LMG 21773</strain>
    </source>
</reference>
<dbReference type="PANTHER" id="PTHR48100">
    <property type="entry name" value="BROAD-SPECIFICITY PHOSPHATASE YOR283W-RELATED"/>
    <property type="match status" value="1"/>
</dbReference>
<dbReference type="SUPFAM" id="SSF53254">
    <property type="entry name" value="Phosphoglycerate mutase-like"/>
    <property type="match status" value="1"/>
</dbReference>
<dbReference type="Gene3D" id="3.40.50.1240">
    <property type="entry name" value="Phosphoglycerate mutase-like"/>
    <property type="match status" value="1"/>
</dbReference>
<dbReference type="Pfam" id="PF00300">
    <property type="entry name" value="His_Phos_1"/>
    <property type="match status" value="1"/>
</dbReference>
<dbReference type="OrthoDB" id="4697614at2"/>
<comment type="caution">
    <text evidence="3">The sequence shown here is derived from an EMBL/GenBank/DDBJ whole genome shotgun (WGS) entry which is preliminary data.</text>
</comment>
<evidence type="ECO:0000256" key="1">
    <source>
        <dbReference type="PIRSR" id="PIRSR613078-1"/>
    </source>
</evidence>
<proteinExistence type="predicted"/>
<dbReference type="GO" id="GO:0016791">
    <property type="term" value="F:phosphatase activity"/>
    <property type="evidence" value="ECO:0007669"/>
    <property type="project" value="TreeGrafter"/>
</dbReference>
<dbReference type="AlphaFoldDB" id="A0A261F9L6"/>